<reference evidence="2 3" key="1">
    <citation type="submission" date="2019-08" db="EMBL/GenBank/DDBJ databases">
        <title>Genone of Arthrobacter echini P9.</title>
        <authorList>
            <person name="Bowman J.P."/>
        </authorList>
    </citation>
    <scope>NUCLEOTIDE SEQUENCE [LARGE SCALE GENOMIC DNA]</scope>
    <source>
        <strain evidence="2 3">P9</strain>
    </source>
</reference>
<dbReference type="OrthoDB" id="4989960at2"/>
<dbReference type="EMBL" id="VSLD01000007">
    <property type="protein sequence ID" value="TYC97550.1"/>
    <property type="molecule type" value="Genomic_DNA"/>
</dbReference>
<comment type="caution">
    <text evidence="2">The sequence shown here is derived from an EMBL/GenBank/DDBJ whole genome shotgun (WGS) entry which is preliminary data.</text>
</comment>
<sequence>MKTTTLADAFAFFGTRPGNPRWSWSGASPDSKTIAVTIWEHEAGVDGSIDYFDDPGLATWTSKPGNQERIRNLLSARNNCDALFHVIWVTARNPDENTLTIAGRYPEEHFMMKLIDVDEVTGAFSAVLVDPASAGHERRMMPDRPTKPPVHNPRVRTGGRRTNQESAERAVATCPTCFMALPATGICDTCE</sequence>
<proteinExistence type="predicted"/>
<dbReference type="Proteomes" id="UP000323410">
    <property type="component" value="Unassembled WGS sequence"/>
</dbReference>
<dbReference type="AlphaFoldDB" id="A0A5D0XM60"/>
<evidence type="ECO:0000313" key="2">
    <source>
        <dbReference type="EMBL" id="TYC97550.1"/>
    </source>
</evidence>
<evidence type="ECO:0000313" key="3">
    <source>
        <dbReference type="Proteomes" id="UP000323410"/>
    </source>
</evidence>
<protein>
    <submittedName>
        <fullName evidence="2">Uncharacterized protein</fullName>
    </submittedName>
</protein>
<gene>
    <name evidence="2" type="ORF">FQ377_13020</name>
</gene>
<dbReference type="RefSeq" id="WP_148601687.1">
    <property type="nucleotide sequence ID" value="NZ_VSLD01000007.1"/>
</dbReference>
<feature type="compositionally biased region" description="Basic and acidic residues" evidence="1">
    <location>
        <begin position="135"/>
        <end position="146"/>
    </location>
</feature>
<keyword evidence="3" id="KW-1185">Reference proteome</keyword>
<name>A0A5D0XM60_9MICC</name>
<accession>A0A5D0XM60</accession>
<organism evidence="2 3">
    <name type="scientific">Arthrobacter echini</name>
    <dbReference type="NCBI Taxonomy" id="1529066"/>
    <lineage>
        <taxon>Bacteria</taxon>
        <taxon>Bacillati</taxon>
        <taxon>Actinomycetota</taxon>
        <taxon>Actinomycetes</taxon>
        <taxon>Micrococcales</taxon>
        <taxon>Micrococcaceae</taxon>
        <taxon>Arthrobacter</taxon>
    </lineage>
</organism>
<evidence type="ECO:0000256" key="1">
    <source>
        <dbReference type="SAM" id="MobiDB-lite"/>
    </source>
</evidence>
<feature type="region of interest" description="Disordered" evidence="1">
    <location>
        <begin position="135"/>
        <end position="166"/>
    </location>
</feature>